<dbReference type="Gene3D" id="3.55.40.10">
    <property type="entry name" value="minor pseudopilin epsh domain"/>
    <property type="match status" value="1"/>
</dbReference>
<dbReference type="InterPro" id="IPR045584">
    <property type="entry name" value="Pilin-like"/>
</dbReference>
<dbReference type="InterPro" id="IPR012902">
    <property type="entry name" value="N_methyl_site"/>
</dbReference>
<dbReference type="GO" id="GO:0005886">
    <property type="term" value="C:plasma membrane"/>
    <property type="evidence" value="ECO:0007669"/>
    <property type="project" value="UniProtKB-SubCell"/>
</dbReference>
<dbReference type="Pfam" id="PF12019">
    <property type="entry name" value="GspH"/>
    <property type="match status" value="1"/>
</dbReference>
<keyword evidence="13" id="KW-1185">Reference proteome</keyword>
<comment type="caution">
    <text evidence="12">The sequence shown here is derived from an EMBL/GenBank/DDBJ whole genome shotgun (WGS) entry which is preliminary data.</text>
</comment>
<comment type="subcellular location">
    <subcellularLocation>
        <location evidence="1">Cell inner membrane</location>
        <topology evidence="1">Single-pass membrane protein</topology>
    </subcellularLocation>
</comment>
<keyword evidence="6" id="KW-0812">Transmembrane</keyword>
<dbReference type="NCBIfam" id="TIGR02532">
    <property type="entry name" value="IV_pilin_GFxxxE"/>
    <property type="match status" value="1"/>
</dbReference>
<evidence type="ECO:0000313" key="12">
    <source>
        <dbReference type="EMBL" id="EJI84938.1"/>
    </source>
</evidence>
<evidence type="ECO:0000313" key="13">
    <source>
        <dbReference type="Proteomes" id="UP000012043"/>
    </source>
</evidence>
<dbReference type="GO" id="GO:0015628">
    <property type="term" value="P:protein secretion by the type II secretion system"/>
    <property type="evidence" value="ECO:0007669"/>
    <property type="project" value="InterPro"/>
</dbReference>
<dbReference type="Proteomes" id="UP000012043">
    <property type="component" value="Unassembled WGS sequence"/>
</dbReference>
<evidence type="ECO:0000256" key="1">
    <source>
        <dbReference type="ARBA" id="ARBA00004377"/>
    </source>
</evidence>
<evidence type="ECO:0000256" key="7">
    <source>
        <dbReference type="ARBA" id="ARBA00022989"/>
    </source>
</evidence>
<keyword evidence="4" id="KW-0488">Methylation</keyword>
<protein>
    <recommendedName>
        <fullName evidence="2">Type II secretion system protein H</fullName>
    </recommendedName>
    <alternativeName>
        <fullName evidence="10">General secretion pathway protein H</fullName>
    </alternativeName>
</protein>
<keyword evidence="3" id="KW-1003">Cell membrane</keyword>
<name>J1Q1K9_9ALTE</name>
<evidence type="ECO:0000256" key="6">
    <source>
        <dbReference type="ARBA" id="ARBA00022692"/>
    </source>
</evidence>
<dbReference type="EMBL" id="ALAB01000027">
    <property type="protein sequence ID" value="EJI84938.1"/>
    <property type="molecule type" value="Genomic_DNA"/>
</dbReference>
<dbReference type="PATRIC" id="fig|1197174.4.peg.1996"/>
<evidence type="ECO:0000256" key="3">
    <source>
        <dbReference type="ARBA" id="ARBA00022475"/>
    </source>
</evidence>
<dbReference type="SUPFAM" id="SSF54523">
    <property type="entry name" value="Pili subunits"/>
    <property type="match status" value="1"/>
</dbReference>
<proteinExistence type="inferred from homology"/>
<feature type="domain" description="General secretion pathway GspH" evidence="11">
    <location>
        <begin position="42"/>
        <end position="152"/>
    </location>
</feature>
<evidence type="ECO:0000259" key="11">
    <source>
        <dbReference type="Pfam" id="PF12019"/>
    </source>
</evidence>
<keyword evidence="7" id="KW-1133">Transmembrane helix</keyword>
<dbReference type="AlphaFoldDB" id="J1Q1K9"/>
<evidence type="ECO:0000256" key="4">
    <source>
        <dbReference type="ARBA" id="ARBA00022481"/>
    </source>
</evidence>
<reference evidence="12 13" key="1">
    <citation type="journal article" date="2012" name="J. Bacteriol.">
        <title>Genome Sequence of Pectin-Degrading Alishewanella aestuarii Strain B11T, Isolated from Tidal Flat Sediment.</title>
        <authorList>
            <person name="Jung J."/>
            <person name="Choi S."/>
            <person name="Chun J."/>
            <person name="Park W."/>
        </authorList>
    </citation>
    <scope>NUCLEOTIDE SEQUENCE [LARGE SCALE GENOMIC DNA]</scope>
    <source>
        <strain evidence="12 13">B11</strain>
    </source>
</reference>
<evidence type="ECO:0000256" key="8">
    <source>
        <dbReference type="ARBA" id="ARBA00023136"/>
    </source>
</evidence>
<evidence type="ECO:0000256" key="10">
    <source>
        <dbReference type="ARBA" id="ARBA00030775"/>
    </source>
</evidence>
<comment type="similarity">
    <text evidence="9">Belongs to the GSP H family.</text>
</comment>
<dbReference type="RefSeq" id="WP_008608864.1">
    <property type="nucleotide sequence ID" value="NZ_ALAB01000027.1"/>
</dbReference>
<evidence type="ECO:0000256" key="9">
    <source>
        <dbReference type="ARBA" id="ARBA00025772"/>
    </source>
</evidence>
<keyword evidence="8" id="KW-0472">Membrane</keyword>
<gene>
    <name evidence="12" type="ORF">AEST_20400</name>
</gene>
<organism evidence="12 13">
    <name type="scientific">Alishewanella aestuarii B11</name>
    <dbReference type="NCBI Taxonomy" id="1197174"/>
    <lineage>
        <taxon>Bacteria</taxon>
        <taxon>Pseudomonadati</taxon>
        <taxon>Pseudomonadota</taxon>
        <taxon>Gammaproteobacteria</taxon>
        <taxon>Alteromonadales</taxon>
        <taxon>Alteromonadaceae</taxon>
        <taxon>Alishewanella</taxon>
    </lineage>
</organism>
<dbReference type="InterPro" id="IPR022346">
    <property type="entry name" value="T2SS_GspH"/>
</dbReference>
<evidence type="ECO:0000256" key="2">
    <source>
        <dbReference type="ARBA" id="ARBA00021549"/>
    </source>
</evidence>
<evidence type="ECO:0000256" key="5">
    <source>
        <dbReference type="ARBA" id="ARBA00022519"/>
    </source>
</evidence>
<dbReference type="GO" id="GO:0015627">
    <property type="term" value="C:type II protein secretion system complex"/>
    <property type="evidence" value="ECO:0007669"/>
    <property type="project" value="InterPro"/>
</dbReference>
<accession>J1Q1K9</accession>
<sequence>MRQLGLTLLELLIALAVLAILLSIGAPAMDELIHQQRAKSYVQQFSRHLHFARLQASSHLQPVRLCPVSGNQCLGDWQHDPIRLTLQLPEPTPPLLLRELPALPGGHRLNYNRQHLEFRRDGSLNALENGTFYYCPPSRFNWHYRLVLNQAGRSRLHYINTACP</sequence>
<dbReference type="Pfam" id="PF07963">
    <property type="entry name" value="N_methyl"/>
    <property type="match status" value="1"/>
</dbReference>
<keyword evidence="5" id="KW-0997">Cell inner membrane</keyword>